<reference evidence="1 2" key="1">
    <citation type="submission" date="2012-05" db="EMBL/GenBank/DDBJ databases">
        <title>Recombination and specialization in a pathogen metapopulation.</title>
        <authorList>
            <person name="Gardiner A."/>
            <person name="Kemen E."/>
            <person name="Schultz-Larsen T."/>
            <person name="MacLean D."/>
            <person name="Van Oosterhout C."/>
            <person name="Jones J.D.G."/>
        </authorList>
    </citation>
    <scope>NUCLEOTIDE SEQUENCE [LARGE SCALE GENOMIC DNA]</scope>
    <source>
        <strain evidence="1 2">Ac Nc2</strain>
    </source>
</reference>
<name>A0A024G4G9_9STRA</name>
<dbReference type="EMBL" id="CAIX01000024">
    <property type="protein sequence ID" value="CCI41754.1"/>
    <property type="molecule type" value="Genomic_DNA"/>
</dbReference>
<sequence>MNRCDTKALFKIKRIFSIESSEDDSKNSFTSLGEFNIDSLAVHTDSSKQYLALAIGSSTKNGKEASTTSIEYPSRPLIVRSIEEDGKLRFWRFSFTKCSRKSIDRSMPLCSSPTRRSSFPSNTSISASVVSQAEISSIEKSKNPERLVALDFSPEGDWLAALSLVTNALYLIPIQSLIKKTRKHQVEKSYKASTHGDDSPNVRSTYGVAVEKGVMTLSPSVMNVRMSSYLRAKNEAGGCNGAKYRSQIANDNLLMSSLILSADIGTPSCCRWWRSSNGKNYCLIGGTTSVISIVNIEENREECRCDLDPRLKSMSTRIESIELLHETVNKLPQCSMLIKMRMVSTQVLSDTYANENAARHHNKSATTPVYYFRVLLERHVMEIRNGDLSGPNGTLKIKTLQEYQHERLFSPQRMHNGHFVEGFTKQVLEDPATTPICLFAINGTQYSESWVAAYSAIKRSAMLYLNINEKPKSMYTFPQLFEEVNDLTNVEMLYSSTDLMLLQGNLMGTVAQADSQHDQKYIAVWVSLPSRQVGKEDTKAQEARVVHHLRLHENEKIKAVLQTTSISKQLPKSETRCHVSQGNETLQAAGQTLYIIWTDHNVYECYTQWSRLALFTALREECIMLSDALCIGYALGVDMASLCEVVADTLCGDDCLEEPIKSAIGTSRKIMPNRDIGCDGNIDTMVPFKHHEWIKELYSASRVQPHKGMKQLRGIGANLQAIAFGKHYTGLFTDHVSKKNEILAIMNGLQPEEARRVAELLIDLLMEQKAKRDFLSEEMSNRACTRRSSDDKEELTEDWLLLFLEQNVDYDFQAVIDICIHWEQVALALNVGLFRNSIEHVFKKILQAGMASSIKTSTIESLLVRNSQVAQLLAVPEYHIILRQLPNRVQLRIISYDADTVLEHRDWIIRNSNSFSVQQCIIILDHLAPQTAALCLDHNHITDVDGMCMKQSFEEAEFYLALLIRVVAEIDKPEDPKYSQKTLQQHIKSMKGSYRPSIILTRCVDYQNWNAAAEVFEAHDGWIDAVECRLRCHSILAEAARSDFTKIEPNDLLCLIQRFVQEPSINSSFDQETRESIFSRILVKWYEFGFSMSELEIHILDEKNFCHLQPLLSSILYSEVSDQVKDIRMGFERKHSSSDGLDTHRNWLAQCRDLPFSGRLLYRISLSLVKALQAQAEHIPTKARNMNEMVDVVRGSILDNDRMISAIEVPSHLSRLIGKSDPLETHVEVFSCGHLFPKRVLEEDILPEFETRMNALSLPLFRTKILLIEEWRKQNIRGTSKDKNRQLSDYRSGTVMEVPCPLCCYSYLCWNIEEQDRQCTTTRDVDRIVKNGSVNPKSNYYYIHAQENKHLSPSVYNSSNKAFATTIKIEESTKSAETL</sequence>
<dbReference type="Proteomes" id="UP000053237">
    <property type="component" value="Unassembled WGS sequence"/>
</dbReference>
<gene>
    <name evidence="1" type="ORF">BN9_025380</name>
</gene>
<organism evidence="1 2">
    <name type="scientific">Albugo candida</name>
    <dbReference type="NCBI Taxonomy" id="65357"/>
    <lineage>
        <taxon>Eukaryota</taxon>
        <taxon>Sar</taxon>
        <taxon>Stramenopiles</taxon>
        <taxon>Oomycota</taxon>
        <taxon>Peronosporomycetes</taxon>
        <taxon>Albuginales</taxon>
        <taxon>Albuginaceae</taxon>
        <taxon>Albugo</taxon>
    </lineage>
</organism>
<protein>
    <submittedName>
        <fullName evidence="1">Uncharacterized protein</fullName>
    </submittedName>
</protein>
<dbReference type="OrthoDB" id="69403at2759"/>
<evidence type="ECO:0000313" key="1">
    <source>
        <dbReference type="EMBL" id="CCI41754.1"/>
    </source>
</evidence>
<dbReference type="InParanoid" id="A0A024G4G9"/>
<keyword evidence="2" id="KW-1185">Reference proteome</keyword>
<evidence type="ECO:0000313" key="2">
    <source>
        <dbReference type="Proteomes" id="UP000053237"/>
    </source>
</evidence>
<comment type="caution">
    <text evidence="1">The sequence shown here is derived from an EMBL/GenBank/DDBJ whole genome shotgun (WGS) entry which is preliminary data.</text>
</comment>
<accession>A0A024G4G9</accession>
<proteinExistence type="predicted"/>